<evidence type="ECO:0000313" key="1">
    <source>
        <dbReference type="Proteomes" id="UP000887580"/>
    </source>
</evidence>
<evidence type="ECO:0000313" key="2">
    <source>
        <dbReference type="WBParaSite" id="PS1159_v2.g21679.t1"/>
    </source>
</evidence>
<sequence>MLRLLVEKKQNAEPFEWFEADGIAINPKESLQLRQIDDERDPIDLFVIKNTGNNGLLFKIKTTSPEKFRVRPSVGFIPPHESDYVRIQLQNEYRPTLKAERFLFMGIRTNNENIENFGTLWKESASQYKIEKTFNCHMATTESITLPSNDIFRQREPSIHSINNENTELRRKITELGQRQMIIIFMLLFLLIVHFLFVVQLRSSIDNLTDAITQTQHNSQIKSKRSDL</sequence>
<dbReference type="WBParaSite" id="PS1159_v2.g21679.t1">
    <property type="protein sequence ID" value="PS1159_v2.g21679.t1"/>
    <property type="gene ID" value="PS1159_v2.g21679"/>
</dbReference>
<accession>A0AC35FWG9</accession>
<proteinExistence type="predicted"/>
<dbReference type="Proteomes" id="UP000887580">
    <property type="component" value="Unplaced"/>
</dbReference>
<protein>
    <submittedName>
        <fullName evidence="2">Major sperm protein</fullName>
    </submittedName>
</protein>
<organism evidence="1 2">
    <name type="scientific">Panagrolaimus sp. PS1159</name>
    <dbReference type="NCBI Taxonomy" id="55785"/>
    <lineage>
        <taxon>Eukaryota</taxon>
        <taxon>Metazoa</taxon>
        <taxon>Ecdysozoa</taxon>
        <taxon>Nematoda</taxon>
        <taxon>Chromadorea</taxon>
        <taxon>Rhabditida</taxon>
        <taxon>Tylenchina</taxon>
        <taxon>Panagrolaimomorpha</taxon>
        <taxon>Panagrolaimoidea</taxon>
        <taxon>Panagrolaimidae</taxon>
        <taxon>Panagrolaimus</taxon>
    </lineage>
</organism>
<name>A0AC35FWG9_9BILA</name>
<reference evidence="2" key="1">
    <citation type="submission" date="2022-11" db="UniProtKB">
        <authorList>
            <consortium name="WormBaseParasite"/>
        </authorList>
    </citation>
    <scope>IDENTIFICATION</scope>
</reference>